<proteinExistence type="predicted"/>
<evidence type="ECO:0000313" key="4">
    <source>
        <dbReference type="Proteomes" id="UP000770661"/>
    </source>
</evidence>
<keyword evidence="2" id="KW-0812">Transmembrane</keyword>
<gene>
    <name evidence="3" type="ORF">GWK47_024789</name>
</gene>
<feature type="transmembrane region" description="Helical" evidence="2">
    <location>
        <begin position="64"/>
        <end position="86"/>
    </location>
</feature>
<keyword evidence="4" id="KW-1185">Reference proteome</keyword>
<evidence type="ECO:0000313" key="3">
    <source>
        <dbReference type="EMBL" id="KAG0703941.1"/>
    </source>
</evidence>
<feature type="compositionally biased region" description="Basic and acidic residues" evidence="1">
    <location>
        <begin position="160"/>
        <end position="172"/>
    </location>
</feature>
<keyword evidence="2" id="KW-0472">Membrane</keyword>
<feature type="region of interest" description="Disordered" evidence="1">
    <location>
        <begin position="118"/>
        <end position="172"/>
    </location>
</feature>
<comment type="caution">
    <text evidence="3">The sequence shown here is derived from an EMBL/GenBank/DDBJ whole genome shotgun (WGS) entry which is preliminary data.</text>
</comment>
<keyword evidence="2" id="KW-1133">Transmembrane helix</keyword>
<protein>
    <submittedName>
        <fullName evidence="3">Uncharacterized protein</fullName>
    </submittedName>
</protein>
<reference evidence="3" key="1">
    <citation type="submission" date="2020-07" db="EMBL/GenBank/DDBJ databases">
        <title>The High-quality genome of the commercially important snow crab, Chionoecetes opilio.</title>
        <authorList>
            <person name="Jeong J.-H."/>
            <person name="Ryu S."/>
        </authorList>
    </citation>
    <scope>NUCLEOTIDE SEQUENCE</scope>
    <source>
        <strain evidence="3">MADBK_172401_WGS</strain>
        <tissue evidence="3">Digestive gland</tissue>
    </source>
</reference>
<evidence type="ECO:0000256" key="1">
    <source>
        <dbReference type="SAM" id="MobiDB-lite"/>
    </source>
</evidence>
<dbReference type="EMBL" id="JACEEZ010025165">
    <property type="protein sequence ID" value="KAG0703941.1"/>
    <property type="molecule type" value="Genomic_DNA"/>
</dbReference>
<dbReference type="Proteomes" id="UP000770661">
    <property type="component" value="Unassembled WGS sequence"/>
</dbReference>
<dbReference type="AlphaFoldDB" id="A0A8J5CCA4"/>
<sequence length="273" mass="31014">MEKQVFYYKKLSRDLKAKVRQASEEGWKDRFRNCKAARVVCITPLSHTPRVYRQAKKRSLIHQILQQGTHMALVGAGAGFVLLALYCHCVATCRGYCRRRHANTPTWYFLPAPATPPPDTPSLPYRPQLPIPHPHASTQATRPPAQLPASLERPPASPYHRKDSGKKDHRPRSIHESLNSMHDLPRVTSPELLTQDVMAAWCSEVSQEAIAAVERLFSMGKDILRARDHPCHMSPYIRRMHSPYAFRINRNFVSATRLDGVRSHAHRPGLMGP</sequence>
<evidence type="ECO:0000256" key="2">
    <source>
        <dbReference type="SAM" id="Phobius"/>
    </source>
</evidence>
<name>A0A8J5CCA4_CHIOP</name>
<accession>A0A8J5CCA4</accession>
<organism evidence="3 4">
    <name type="scientific">Chionoecetes opilio</name>
    <name type="common">Atlantic snow crab</name>
    <name type="synonym">Cancer opilio</name>
    <dbReference type="NCBI Taxonomy" id="41210"/>
    <lineage>
        <taxon>Eukaryota</taxon>
        <taxon>Metazoa</taxon>
        <taxon>Ecdysozoa</taxon>
        <taxon>Arthropoda</taxon>
        <taxon>Crustacea</taxon>
        <taxon>Multicrustacea</taxon>
        <taxon>Malacostraca</taxon>
        <taxon>Eumalacostraca</taxon>
        <taxon>Eucarida</taxon>
        <taxon>Decapoda</taxon>
        <taxon>Pleocyemata</taxon>
        <taxon>Brachyura</taxon>
        <taxon>Eubrachyura</taxon>
        <taxon>Majoidea</taxon>
        <taxon>Majidae</taxon>
        <taxon>Chionoecetes</taxon>
    </lineage>
</organism>